<name>A0A1B7W3C7_APHFL</name>
<evidence type="ECO:0000313" key="2">
    <source>
        <dbReference type="Proteomes" id="UP000092093"/>
    </source>
</evidence>
<proteinExistence type="predicted"/>
<accession>A0A1B7W3C7</accession>
<comment type="caution">
    <text evidence="1">The sequence shown here is derived from an EMBL/GenBank/DDBJ whole genome shotgun (WGS) entry which is preliminary data.</text>
</comment>
<feature type="non-terminal residue" evidence="1">
    <location>
        <position position="1"/>
    </location>
</feature>
<dbReference type="AlphaFoldDB" id="A0A1B7W3C7"/>
<sequence>WAHETHSCPEGIVQLYLGPVKIFSNTTETMEGGTAVIEDLVKEQVAGLELESMIILCGNAALKTHLRGVVLFVHPALGIEVAKGSFDSGVSGADLTRVESELSFLQVKNSMSIQAKVRHVQIGSASCRD</sequence>
<gene>
    <name evidence="1" type="ORF">AN484_28870</name>
</gene>
<evidence type="ECO:0000313" key="1">
    <source>
        <dbReference type="EMBL" id="OBQ31618.1"/>
    </source>
</evidence>
<reference evidence="1 2" key="1">
    <citation type="submission" date="2015-09" db="EMBL/GenBank/DDBJ databases">
        <title>Aphanizomenon flos-aquae WA102.</title>
        <authorList>
            <person name="Driscoll C."/>
        </authorList>
    </citation>
    <scope>NUCLEOTIDE SEQUENCE [LARGE SCALE GENOMIC DNA]</scope>
    <source>
        <strain evidence="1">WA102</strain>
    </source>
</reference>
<dbReference type="Proteomes" id="UP000092093">
    <property type="component" value="Unassembled WGS sequence"/>
</dbReference>
<dbReference type="EMBL" id="LJOW01001110">
    <property type="protein sequence ID" value="OBQ31618.1"/>
    <property type="molecule type" value="Genomic_DNA"/>
</dbReference>
<protein>
    <submittedName>
        <fullName evidence="1">Uncharacterized protein</fullName>
    </submittedName>
</protein>
<organism evidence="1 2">
    <name type="scientific">Aphanizomenon flos-aquae WA102</name>
    <dbReference type="NCBI Taxonomy" id="1710896"/>
    <lineage>
        <taxon>Bacteria</taxon>
        <taxon>Bacillati</taxon>
        <taxon>Cyanobacteriota</taxon>
        <taxon>Cyanophyceae</taxon>
        <taxon>Nostocales</taxon>
        <taxon>Aphanizomenonaceae</taxon>
        <taxon>Aphanizomenon</taxon>
    </lineage>
</organism>